<keyword evidence="4" id="KW-1185">Reference proteome</keyword>
<protein>
    <recommendedName>
        <fullName evidence="2">Macro domain-containing protein</fullName>
    </recommendedName>
</protein>
<sequence>MTSPNASISVFMSDSEEMRKGIVKLADILTLRQLYKAPIPKYTLASVPKEKQKYPFNSSLLDRISLFQGDITKLEVDAIVNAANKRLLGGGGVDGAIHAEAGPELLEECRTLNGAETGESKITKGYNLPAKHIIHTVGPIYSFSSPENVELKAKQLTSCYKTSLELAVKHSLKHIAFCSVSTGIYGYPIEDATEIALDTVRNFCESEAGSSLERVIFVVWSDKDKHVYENLIPEYFPPETPEEDTEKESSEPVKPAAESSST</sequence>
<proteinExistence type="predicted"/>
<reference evidence="3 4" key="1">
    <citation type="submission" date="2024-01" db="EMBL/GenBank/DDBJ databases">
        <title>A draft genome for the cacao thread blight pathogen Marasmiellus scandens.</title>
        <authorList>
            <person name="Baruah I.K."/>
            <person name="Leung J."/>
            <person name="Bukari Y."/>
            <person name="Amoako-Attah I."/>
            <person name="Meinhardt L.W."/>
            <person name="Bailey B.A."/>
            <person name="Cohen S.P."/>
        </authorList>
    </citation>
    <scope>NUCLEOTIDE SEQUENCE [LARGE SCALE GENOMIC DNA]</scope>
    <source>
        <strain evidence="3 4">GH-19</strain>
    </source>
</reference>
<dbReference type="Gene3D" id="3.40.220.10">
    <property type="entry name" value="Leucine Aminopeptidase, subunit E, domain 1"/>
    <property type="match status" value="1"/>
</dbReference>
<dbReference type="PROSITE" id="PS51154">
    <property type="entry name" value="MACRO"/>
    <property type="match status" value="1"/>
</dbReference>
<dbReference type="PANTHER" id="PTHR11106:SF27">
    <property type="entry name" value="MACRO DOMAIN-CONTAINING PROTEIN"/>
    <property type="match status" value="1"/>
</dbReference>
<dbReference type="InterPro" id="IPR002589">
    <property type="entry name" value="Macro_dom"/>
</dbReference>
<dbReference type="CDD" id="cd02908">
    <property type="entry name" value="Macro_OAADPr_deacetylase"/>
    <property type="match status" value="1"/>
</dbReference>
<dbReference type="Proteomes" id="UP001498398">
    <property type="component" value="Unassembled WGS sequence"/>
</dbReference>
<evidence type="ECO:0000313" key="3">
    <source>
        <dbReference type="EMBL" id="KAK7467327.1"/>
    </source>
</evidence>
<gene>
    <name evidence="3" type="ORF">VKT23_004384</name>
</gene>
<evidence type="ECO:0000256" key="1">
    <source>
        <dbReference type="SAM" id="MobiDB-lite"/>
    </source>
</evidence>
<dbReference type="NCBIfam" id="NF001664">
    <property type="entry name" value="PRK00431.1-6"/>
    <property type="match status" value="1"/>
</dbReference>
<dbReference type="SMART" id="SM00506">
    <property type="entry name" value="A1pp"/>
    <property type="match status" value="1"/>
</dbReference>
<accession>A0ABR1K0D0</accession>
<dbReference type="PANTHER" id="PTHR11106">
    <property type="entry name" value="GANGLIOSIDE INDUCED DIFFERENTIATION ASSOCIATED PROTEIN 2-RELATED"/>
    <property type="match status" value="1"/>
</dbReference>
<name>A0ABR1K0D0_9AGAR</name>
<dbReference type="Pfam" id="PF01661">
    <property type="entry name" value="Macro"/>
    <property type="match status" value="1"/>
</dbReference>
<feature type="domain" description="Macro" evidence="2">
    <location>
        <begin position="51"/>
        <end position="236"/>
    </location>
</feature>
<dbReference type="InterPro" id="IPR043472">
    <property type="entry name" value="Macro_dom-like"/>
</dbReference>
<evidence type="ECO:0000313" key="4">
    <source>
        <dbReference type="Proteomes" id="UP001498398"/>
    </source>
</evidence>
<feature type="region of interest" description="Disordered" evidence="1">
    <location>
        <begin position="233"/>
        <end position="262"/>
    </location>
</feature>
<dbReference type="SUPFAM" id="SSF52949">
    <property type="entry name" value="Macro domain-like"/>
    <property type="match status" value="1"/>
</dbReference>
<comment type="caution">
    <text evidence="3">The sequence shown here is derived from an EMBL/GenBank/DDBJ whole genome shotgun (WGS) entry which is preliminary data.</text>
</comment>
<organism evidence="3 4">
    <name type="scientific">Marasmiellus scandens</name>
    <dbReference type="NCBI Taxonomy" id="2682957"/>
    <lineage>
        <taxon>Eukaryota</taxon>
        <taxon>Fungi</taxon>
        <taxon>Dikarya</taxon>
        <taxon>Basidiomycota</taxon>
        <taxon>Agaricomycotina</taxon>
        <taxon>Agaricomycetes</taxon>
        <taxon>Agaricomycetidae</taxon>
        <taxon>Agaricales</taxon>
        <taxon>Marasmiineae</taxon>
        <taxon>Omphalotaceae</taxon>
        <taxon>Marasmiellus</taxon>
    </lineage>
</organism>
<dbReference type="EMBL" id="JBANRG010000004">
    <property type="protein sequence ID" value="KAK7467327.1"/>
    <property type="molecule type" value="Genomic_DNA"/>
</dbReference>
<evidence type="ECO:0000259" key="2">
    <source>
        <dbReference type="PROSITE" id="PS51154"/>
    </source>
</evidence>